<feature type="region of interest" description="Disordered" evidence="1">
    <location>
        <begin position="77"/>
        <end position="102"/>
    </location>
</feature>
<feature type="region of interest" description="Disordered" evidence="1">
    <location>
        <begin position="650"/>
        <end position="692"/>
    </location>
</feature>
<dbReference type="AlphaFoldDB" id="A0A388LES1"/>
<feature type="compositionally biased region" description="Acidic residues" evidence="1">
    <location>
        <begin position="389"/>
        <end position="400"/>
    </location>
</feature>
<feature type="compositionally biased region" description="Basic and acidic residues" evidence="1">
    <location>
        <begin position="259"/>
        <end position="279"/>
    </location>
</feature>
<reference evidence="2 3" key="1">
    <citation type="journal article" date="2018" name="Cell">
        <title>The Chara Genome: Secondary Complexity and Implications for Plant Terrestrialization.</title>
        <authorList>
            <person name="Nishiyama T."/>
            <person name="Sakayama H."/>
            <person name="Vries J.D."/>
            <person name="Buschmann H."/>
            <person name="Saint-Marcoux D."/>
            <person name="Ullrich K.K."/>
            <person name="Haas F.B."/>
            <person name="Vanderstraeten L."/>
            <person name="Becker D."/>
            <person name="Lang D."/>
            <person name="Vosolsobe S."/>
            <person name="Rombauts S."/>
            <person name="Wilhelmsson P.K.I."/>
            <person name="Janitza P."/>
            <person name="Kern R."/>
            <person name="Heyl A."/>
            <person name="Rumpler F."/>
            <person name="Villalobos L.I.A.C."/>
            <person name="Clay J.M."/>
            <person name="Skokan R."/>
            <person name="Toyoda A."/>
            <person name="Suzuki Y."/>
            <person name="Kagoshima H."/>
            <person name="Schijlen E."/>
            <person name="Tajeshwar N."/>
            <person name="Catarino B."/>
            <person name="Hetherington A.J."/>
            <person name="Saltykova A."/>
            <person name="Bonnot C."/>
            <person name="Breuninger H."/>
            <person name="Symeonidi A."/>
            <person name="Radhakrishnan G.V."/>
            <person name="Van Nieuwerburgh F."/>
            <person name="Deforce D."/>
            <person name="Chang C."/>
            <person name="Karol K.G."/>
            <person name="Hedrich R."/>
            <person name="Ulvskov P."/>
            <person name="Glockner G."/>
            <person name="Delwiche C.F."/>
            <person name="Petrasek J."/>
            <person name="Van de Peer Y."/>
            <person name="Friml J."/>
            <person name="Beilby M."/>
            <person name="Dolan L."/>
            <person name="Kohara Y."/>
            <person name="Sugano S."/>
            <person name="Fujiyama A."/>
            <person name="Delaux P.-M."/>
            <person name="Quint M."/>
            <person name="TheiBen G."/>
            <person name="Hagemann M."/>
            <person name="Harholt J."/>
            <person name="Dunand C."/>
            <person name="Zachgo S."/>
            <person name="Langdale J."/>
            <person name="Maumus F."/>
            <person name="Straeten D.V.D."/>
            <person name="Gould S.B."/>
            <person name="Rensing S.A."/>
        </authorList>
    </citation>
    <scope>NUCLEOTIDE SEQUENCE [LARGE SCALE GENOMIC DNA]</scope>
    <source>
        <strain evidence="2 3">S276</strain>
    </source>
</reference>
<dbReference type="Proteomes" id="UP000265515">
    <property type="component" value="Unassembled WGS sequence"/>
</dbReference>
<evidence type="ECO:0008006" key="4">
    <source>
        <dbReference type="Google" id="ProtNLM"/>
    </source>
</evidence>
<keyword evidence="3" id="KW-1185">Reference proteome</keyword>
<dbReference type="SUPFAM" id="SSF53098">
    <property type="entry name" value="Ribonuclease H-like"/>
    <property type="match status" value="1"/>
</dbReference>
<feature type="compositionally biased region" description="Basic and acidic residues" evidence="1">
    <location>
        <begin position="358"/>
        <end position="381"/>
    </location>
</feature>
<evidence type="ECO:0000313" key="3">
    <source>
        <dbReference type="Proteomes" id="UP000265515"/>
    </source>
</evidence>
<accession>A0A388LES1</accession>
<feature type="compositionally biased region" description="Polar residues" evidence="1">
    <location>
        <begin position="662"/>
        <end position="673"/>
    </location>
</feature>
<dbReference type="EMBL" id="BFEA01000357">
    <property type="protein sequence ID" value="GBG80798.1"/>
    <property type="molecule type" value="Genomic_DNA"/>
</dbReference>
<feature type="region of interest" description="Disordered" evidence="1">
    <location>
        <begin position="725"/>
        <end position="750"/>
    </location>
</feature>
<dbReference type="Gene3D" id="3.30.420.10">
    <property type="entry name" value="Ribonuclease H-like superfamily/Ribonuclease H"/>
    <property type="match status" value="1"/>
</dbReference>
<gene>
    <name evidence="2" type="ORF">CBR_g31354</name>
</gene>
<name>A0A388LES1_CHABU</name>
<organism evidence="2 3">
    <name type="scientific">Chara braunii</name>
    <name type="common">Braun's stonewort</name>
    <dbReference type="NCBI Taxonomy" id="69332"/>
    <lineage>
        <taxon>Eukaryota</taxon>
        <taxon>Viridiplantae</taxon>
        <taxon>Streptophyta</taxon>
        <taxon>Charophyceae</taxon>
        <taxon>Charales</taxon>
        <taxon>Characeae</taxon>
        <taxon>Chara</taxon>
    </lineage>
</organism>
<sequence>MPLGDHDYNYIFDARDNLSGFIDGRVIRAKTGPVLVSCIEEYYLRYPFIREFVMDRGSEFTCQEVQKLLSRSDFAKTAMPRGGRGTRPPRRPLGASGGYERHRPYPRTSTLVYDDRDIELFLDEFWGYADHMGWTVTQTIERLRGVGRFAEPIAQIHREARTRSEVEARMQKLRPSPVGPNGRPIRLEIGNAEEFIPAFEQFMHNQGILRDEWATTLPLWTRKAERPLARQIRDMARDWEGCRAHLRAAFRQPEPPQPKVERRLRSGRQRDPEPAETRPSRRGRKALARREGETVPETKRNGAYPECGLGPVGFHHFIEGGLRGSPLPTQEEVPTSGGPLQELEAHLDVSQWRVPPMSEKHVEPIEEVPREEVPSPGHEKGPSAGGGGAEDEVIEVEEDTPPQTPVVGLRLGSPSGDAPSRGEGSQKEEVTTALPETVPSPEETKEGEVERVGLRREADTLIDSHLAAHALEHPDLEEPMPVELPHEPCQAEREVGAEVLEEADRRTEERVPAEETVEEKRARVERRWEEIGQERQRLEEAGVLPDPPPPYRPYGLREMWGEFLEQYGKSLTAPDRAEIETSRKANEYVDRRIRSLSKTSFNRYMMLEANLRGKELRETGIEARLEAVEAEVHELRTLVASQTAIIKDLRQQRRSGVDGAESSRQGEQRQPGQDLSEKPPAADPWQEAPMGRVILEPEAAKAKRETEREAFEFRAPTELAILPTVMTGPTTSPSVEEGLPAASGEPVQGSTKGAMDVLLEVVHTTQEGKPARESSSCVPS</sequence>
<comment type="caution">
    <text evidence="2">The sequence shown here is derived from an EMBL/GenBank/DDBJ whole genome shotgun (WGS) entry which is preliminary data.</text>
</comment>
<dbReference type="InterPro" id="IPR036397">
    <property type="entry name" value="RNaseH_sf"/>
</dbReference>
<proteinExistence type="predicted"/>
<evidence type="ECO:0000256" key="1">
    <source>
        <dbReference type="SAM" id="MobiDB-lite"/>
    </source>
</evidence>
<feature type="region of interest" description="Disordered" evidence="1">
    <location>
        <begin position="353"/>
        <end position="450"/>
    </location>
</feature>
<feature type="compositionally biased region" description="Basic and acidic residues" evidence="1">
    <location>
        <begin position="288"/>
        <end position="300"/>
    </location>
</feature>
<evidence type="ECO:0000313" key="2">
    <source>
        <dbReference type="EMBL" id="GBG80798.1"/>
    </source>
</evidence>
<dbReference type="Gramene" id="GBG80798">
    <property type="protein sequence ID" value="GBG80798"/>
    <property type="gene ID" value="CBR_g31354"/>
</dbReference>
<dbReference type="GO" id="GO:0003676">
    <property type="term" value="F:nucleic acid binding"/>
    <property type="evidence" value="ECO:0007669"/>
    <property type="project" value="InterPro"/>
</dbReference>
<feature type="region of interest" description="Disordered" evidence="1">
    <location>
        <begin position="247"/>
        <end position="304"/>
    </location>
</feature>
<dbReference type="InterPro" id="IPR012337">
    <property type="entry name" value="RNaseH-like_sf"/>
</dbReference>
<feature type="region of interest" description="Disordered" evidence="1">
    <location>
        <begin position="502"/>
        <end position="523"/>
    </location>
</feature>
<feature type="region of interest" description="Disordered" evidence="1">
    <location>
        <begin position="163"/>
        <end position="184"/>
    </location>
</feature>
<protein>
    <recommendedName>
        <fullName evidence="4">Integrase catalytic domain-containing protein</fullName>
    </recommendedName>
</protein>